<feature type="binding site" evidence="4">
    <location>
        <position position="52"/>
    </location>
    <ligand>
        <name>substrate</name>
    </ligand>
</feature>
<name>A0A9X2P8J6_9BACT</name>
<dbReference type="AlphaFoldDB" id="A0A9X2P8J6"/>
<dbReference type="GO" id="GO:0046872">
    <property type="term" value="F:metal ion binding"/>
    <property type="evidence" value="ECO:0007669"/>
    <property type="project" value="UniProtKB-KW"/>
</dbReference>
<evidence type="ECO:0000256" key="5">
    <source>
        <dbReference type="RuleBase" id="RU361279"/>
    </source>
</evidence>
<evidence type="ECO:0000256" key="2">
    <source>
        <dbReference type="ARBA" id="ARBA00022741"/>
    </source>
</evidence>
<dbReference type="Pfam" id="PF01812">
    <property type="entry name" value="5-FTHF_cyc-lig"/>
    <property type="match status" value="1"/>
</dbReference>
<keyword evidence="6" id="KW-0436">Ligase</keyword>
<reference evidence="6" key="1">
    <citation type="submission" date="2022-08" db="EMBL/GenBank/DDBJ databases">
        <authorList>
            <person name="Zhang D."/>
        </authorList>
    </citation>
    <scope>NUCLEOTIDE SEQUENCE</scope>
    <source>
        <strain evidence="6">XJ19-11</strain>
    </source>
</reference>
<accession>A0A9X2P8J6</accession>
<dbReference type="PIRSF" id="PIRSF006806">
    <property type="entry name" value="FTHF_cligase"/>
    <property type="match status" value="1"/>
</dbReference>
<keyword evidence="5" id="KW-0460">Magnesium</keyword>
<evidence type="ECO:0000256" key="4">
    <source>
        <dbReference type="PIRSR" id="PIRSR006806-1"/>
    </source>
</evidence>
<keyword evidence="5" id="KW-0479">Metal-binding</keyword>
<feature type="binding site" evidence="4">
    <location>
        <begin position="134"/>
        <end position="142"/>
    </location>
    <ligand>
        <name>ATP</name>
        <dbReference type="ChEBI" id="CHEBI:30616"/>
    </ligand>
</feature>
<dbReference type="GO" id="GO:0030272">
    <property type="term" value="F:5-formyltetrahydrofolate cyclo-ligase activity"/>
    <property type="evidence" value="ECO:0007669"/>
    <property type="project" value="UniProtKB-EC"/>
</dbReference>
<comment type="cofactor">
    <cofactor evidence="5">
        <name>Mg(2+)</name>
        <dbReference type="ChEBI" id="CHEBI:18420"/>
    </cofactor>
</comment>
<protein>
    <recommendedName>
        <fullName evidence="5">5-formyltetrahydrofolate cyclo-ligase</fullName>
        <ecNumber evidence="5">6.3.3.2</ecNumber>
    </recommendedName>
</protein>
<dbReference type="PANTHER" id="PTHR23407">
    <property type="entry name" value="ATPASE INHIBITOR/5-FORMYLTETRAHYDROFOLATE CYCLO-LIGASE"/>
    <property type="match status" value="1"/>
</dbReference>
<sequence>MDKSAIRKEHHELRKAISIEKREDFSEKISNKVLDYLKANSSIRHIHIFLTISRLNEINTFPLVKKLKDLGYFLYTSYVNPETGVLDTLDITHSKEFKSDAFGIPLPSDFKKGQNANIQLVLIPLLAFDVKGNRLGYGKAYYDKFLATFHHKIIKAGLSFFLPVKEIPTEAHDIGLDICITPEKTYYFNHL</sequence>
<dbReference type="InterPro" id="IPR002698">
    <property type="entry name" value="FTHF_cligase"/>
</dbReference>
<dbReference type="GO" id="GO:0035999">
    <property type="term" value="P:tetrahydrofolate interconversion"/>
    <property type="evidence" value="ECO:0007669"/>
    <property type="project" value="TreeGrafter"/>
</dbReference>
<gene>
    <name evidence="6" type="ORF">NU887_09040</name>
</gene>
<dbReference type="SUPFAM" id="SSF100950">
    <property type="entry name" value="NagB/RpiA/CoA transferase-like"/>
    <property type="match status" value="1"/>
</dbReference>
<feature type="binding site" evidence="4">
    <location>
        <begin position="3"/>
        <end position="7"/>
    </location>
    <ligand>
        <name>ATP</name>
        <dbReference type="ChEBI" id="CHEBI:30616"/>
    </ligand>
</feature>
<dbReference type="Gene3D" id="3.40.50.10420">
    <property type="entry name" value="NagB/RpiA/CoA transferase-like"/>
    <property type="match status" value="1"/>
</dbReference>
<feature type="binding site" evidence="4">
    <location>
        <position position="57"/>
    </location>
    <ligand>
        <name>substrate</name>
    </ligand>
</feature>
<comment type="caution">
    <text evidence="6">The sequence shown here is derived from an EMBL/GenBank/DDBJ whole genome shotgun (WGS) entry which is preliminary data.</text>
</comment>
<dbReference type="GO" id="GO:0005524">
    <property type="term" value="F:ATP binding"/>
    <property type="evidence" value="ECO:0007669"/>
    <property type="project" value="UniProtKB-KW"/>
</dbReference>
<evidence type="ECO:0000313" key="6">
    <source>
        <dbReference type="EMBL" id="MCR9015179.1"/>
    </source>
</evidence>
<dbReference type="Proteomes" id="UP001142175">
    <property type="component" value="Unassembled WGS sequence"/>
</dbReference>
<organism evidence="6 7">
    <name type="scientific">Aquiflexum gelatinilyticum</name>
    <dbReference type="NCBI Taxonomy" id="2961943"/>
    <lineage>
        <taxon>Bacteria</taxon>
        <taxon>Pseudomonadati</taxon>
        <taxon>Bacteroidota</taxon>
        <taxon>Cytophagia</taxon>
        <taxon>Cytophagales</taxon>
        <taxon>Cyclobacteriaceae</taxon>
        <taxon>Aquiflexum</taxon>
    </lineage>
</organism>
<dbReference type="EMBL" id="JANSUY010000004">
    <property type="protein sequence ID" value="MCR9015179.1"/>
    <property type="molecule type" value="Genomic_DNA"/>
</dbReference>
<dbReference type="PANTHER" id="PTHR23407:SF1">
    <property type="entry name" value="5-FORMYLTETRAHYDROFOLATE CYCLO-LIGASE"/>
    <property type="match status" value="1"/>
</dbReference>
<dbReference type="NCBIfam" id="TIGR02727">
    <property type="entry name" value="MTHFS_bact"/>
    <property type="match status" value="1"/>
</dbReference>
<keyword evidence="2 4" id="KW-0547">Nucleotide-binding</keyword>
<evidence type="ECO:0000313" key="7">
    <source>
        <dbReference type="Proteomes" id="UP001142175"/>
    </source>
</evidence>
<evidence type="ECO:0000256" key="3">
    <source>
        <dbReference type="ARBA" id="ARBA00022840"/>
    </source>
</evidence>
<keyword evidence="3 4" id="KW-0067">ATP-binding</keyword>
<comment type="catalytic activity">
    <reaction evidence="5">
        <text>(6S)-5-formyl-5,6,7,8-tetrahydrofolate + ATP = (6R)-5,10-methenyltetrahydrofolate + ADP + phosphate</text>
        <dbReference type="Rhea" id="RHEA:10488"/>
        <dbReference type="ChEBI" id="CHEBI:30616"/>
        <dbReference type="ChEBI" id="CHEBI:43474"/>
        <dbReference type="ChEBI" id="CHEBI:57455"/>
        <dbReference type="ChEBI" id="CHEBI:57457"/>
        <dbReference type="ChEBI" id="CHEBI:456216"/>
        <dbReference type="EC" id="6.3.3.2"/>
    </reaction>
</comment>
<dbReference type="InterPro" id="IPR037171">
    <property type="entry name" value="NagB/RpiA_transferase-like"/>
</dbReference>
<keyword evidence="7" id="KW-1185">Reference proteome</keyword>
<comment type="similarity">
    <text evidence="1 5">Belongs to the 5-formyltetrahydrofolate cyclo-ligase family.</text>
</comment>
<dbReference type="RefSeq" id="WP_258423035.1">
    <property type="nucleotide sequence ID" value="NZ_JANAEZ010000002.1"/>
</dbReference>
<evidence type="ECO:0000256" key="1">
    <source>
        <dbReference type="ARBA" id="ARBA00010638"/>
    </source>
</evidence>
<proteinExistence type="inferred from homology"/>
<dbReference type="EC" id="6.3.3.2" evidence="5"/>
<dbReference type="GO" id="GO:0009396">
    <property type="term" value="P:folic acid-containing compound biosynthetic process"/>
    <property type="evidence" value="ECO:0007669"/>
    <property type="project" value="TreeGrafter"/>
</dbReference>
<dbReference type="InterPro" id="IPR024185">
    <property type="entry name" value="FTHF_cligase-like_sf"/>
</dbReference>